<name>A0A0C3QUU4_9AGAM</name>
<reference evidence="3" key="2">
    <citation type="submission" date="2015-01" db="EMBL/GenBank/DDBJ databases">
        <title>Evolutionary Origins and Diversification of the Mycorrhizal Mutualists.</title>
        <authorList>
            <consortium name="DOE Joint Genome Institute"/>
            <consortium name="Mycorrhizal Genomics Consortium"/>
            <person name="Kohler A."/>
            <person name="Kuo A."/>
            <person name="Nagy L.G."/>
            <person name="Floudas D."/>
            <person name="Copeland A."/>
            <person name="Barry K.W."/>
            <person name="Cichocki N."/>
            <person name="Veneault-Fourrey C."/>
            <person name="LaButti K."/>
            <person name="Lindquist E.A."/>
            <person name="Lipzen A."/>
            <person name="Lundell T."/>
            <person name="Morin E."/>
            <person name="Murat C."/>
            <person name="Riley R."/>
            <person name="Ohm R."/>
            <person name="Sun H."/>
            <person name="Tunlid A."/>
            <person name="Henrissat B."/>
            <person name="Grigoriev I.V."/>
            <person name="Hibbett D.S."/>
            <person name="Martin F."/>
        </authorList>
    </citation>
    <scope>NUCLEOTIDE SEQUENCE [LARGE SCALE GENOMIC DNA]</scope>
    <source>
        <strain evidence="3">MUT 4182</strain>
    </source>
</reference>
<dbReference type="EMBL" id="KN822949">
    <property type="protein sequence ID" value="KIO33226.1"/>
    <property type="molecule type" value="Genomic_DNA"/>
</dbReference>
<sequence>MIDQPKHMQNHSRESRVKKLQSFSRTVSGGLESLDCKRGAYTKGQIGLTDLLARPYEGAA</sequence>
<organism evidence="2 3">
    <name type="scientific">Tulasnella calospora MUT 4182</name>
    <dbReference type="NCBI Taxonomy" id="1051891"/>
    <lineage>
        <taxon>Eukaryota</taxon>
        <taxon>Fungi</taxon>
        <taxon>Dikarya</taxon>
        <taxon>Basidiomycota</taxon>
        <taxon>Agaricomycotina</taxon>
        <taxon>Agaricomycetes</taxon>
        <taxon>Cantharellales</taxon>
        <taxon>Tulasnellaceae</taxon>
        <taxon>Tulasnella</taxon>
    </lineage>
</organism>
<protein>
    <submittedName>
        <fullName evidence="2">Uncharacterized protein</fullName>
    </submittedName>
</protein>
<feature type="compositionally biased region" description="Basic and acidic residues" evidence="1">
    <location>
        <begin position="1"/>
        <end position="17"/>
    </location>
</feature>
<dbReference type="Proteomes" id="UP000054248">
    <property type="component" value="Unassembled WGS sequence"/>
</dbReference>
<gene>
    <name evidence="2" type="ORF">M407DRAFT_241080</name>
</gene>
<accession>A0A0C3QUU4</accession>
<evidence type="ECO:0000313" key="2">
    <source>
        <dbReference type="EMBL" id="KIO33226.1"/>
    </source>
</evidence>
<dbReference type="HOGENOM" id="CLU_2943570_0_0_1"/>
<reference evidence="2 3" key="1">
    <citation type="submission" date="2014-04" db="EMBL/GenBank/DDBJ databases">
        <authorList>
            <consortium name="DOE Joint Genome Institute"/>
            <person name="Kuo A."/>
            <person name="Girlanda M."/>
            <person name="Perotto S."/>
            <person name="Kohler A."/>
            <person name="Nagy L.G."/>
            <person name="Floudas D."/>
            <person name="Copeland A."/>
            <person name="Barry K.W."/>
            <person name="Cichocki N."/>
            <person name="Veneault-Fourrey C."/>
            <person name="LaButti K."/>
            <person name="Lindquist E.A."/>
            <person name="Lipzen A."/>
            <person name="Lundell T."/>
            <person name="Morin E."/>
            <person name="Murat C."/>
            <person name="Sun H."/>
            <person name="Tunlid A."/>
            <person name="Henrissat B."/>
            <person name="Grigoriev I.V."/>
            <person name="Hibbett D.S."/>
            <person name="Martin F."/>
            <person name="Nordberg H.P."/>
            <person name="Cantor M.N."/>
            <person name="Hua S.X."/>
        </authorList>
    </citation>
    <scope>NUCLEOTIDE SEQUENCE [LARGE SCALE GENOMIC DNA]</scope>
    <source>
        <strain evidence="2 3">MUT 4182</strain>
    </source>
</reference>
<dbReference type="AlphaFoldDB" id="A0A0C3QUU4"/>
<keyword evidence="3" id="KW-1185">Reference proteome</keyword>
<evidence type="ECO:0000256" key="1">
    <source>
        <dbReference type="SAM" id="MobiDB-lite"/>
    </source>
</evidence>
<proteinExistence type="predicted"/>
<evidence type="ECO:0000313" key="3">
    <source>
        <dbReference type="Proteomes" id="UP000054248"/>
    </source>
</evidence>
<feature type="region of interest" description="Disordered" evidence="1">
    <location>
        <begin position="1"/>
        <end position="21"/>
    </location>
</feature>